<keyword evidence="1" id="KW-0238">DNA-binding</keyword>
<protein>
    <submittedName>
        <fullName evidence="5">Two-component system NarL family response regulator</fullName>
    </submittedName>
</protein>
<dbReference type="InterPro" id="IPR010982">
    <property type="entry name" value="Lambda_DNA-bd_dom_sf"/>
</dbReference>
<feature type="modified residue" description="4-aspartylphosphate" evidence="2">
    <location>
        <position position="59"/>
    </location>
</feature>
<dbReference type="GO" id="GO:0000160">
    <property type="term" value="P:phosphorelay signal transduction system"/>
    <property type="evidence" value="ECO:0007669"/>
    <property type="project" value="InterPro"/>
</dbReference>
<sequence>MTNAKSIRLLIVDDHPVVRAGLSSMLASYPELNVVGSVSSGGAALVALNKAKIDVVLLDLRMPEMSGLQTLKAFRALTVTPKVIILTSFENDDDIYETVIAGAYGYLLKACSDEEILTAIKMVHRRERYLPDYIVSRLAVCSPRTLLDPGDVELLDLLASGIGDSAVSMRMKLPKKEVQQRFNNILDGLIERNVAMPHKSESGQRVTIEEVARKAGVSMSTVSRVLNNKGNHSEDTKIAVMAVVRKCGFRLNSTAASLAMMRTPPQT</sequence>
<evidence type="ECO:0000256" key="2">
    <source>
        <dbReference type="PROSITE-ProRule" id="PRU00169"/>
    </source>
</evidence>
<name>A0A7W8JBS9_9BACT</name>
<dbReference type="GO" id="GO:0006355">
    <property type="term" value="P:regulation of DNA-templated transcription"/>
    <property type="evidence" value="ECO:0007669"/>
    <property type="project" value="InterPro"/>
</dbReference>
<dbReference type="PROSITE" id="PS50932">
    <property type="entry name" value="HTH_LACI_2"/>
    <property type="match status" value="1"/>
</dbReference>
<evidence type="ECO:0000313" key="6">
    <source>
        <dbReference type="Proteomes" id="UP000569092"/>
    </source>
</evidence>
<dbReference type="CDD" id="cd17535">
    <property type="entry name" value="REC_NarL-like"/>
    <property type="match status" value="1"/>
</dbReference>
<evidence type="ECO:0000259" key="4">
    <source>
        <dbReference type="PROSITE" id="PS50932"/>
    </source>
</evidence>
<dbReference type="SMART" id="SM00354">
    <property type="entry name" value="HTH_LACI"/>
    <property type="match status" value="1"/>
</dbReference>
<dbReference type="GO" id="GO:0003677">
    <property type="term" value="F:DNA binding"/>
    <property type="evidence" value="ECO:0007669"/>
    <property type="project" value="UniProtKB-KW"/>
</dbReference>
<keyword evidence="2" id="KW-0597">Phosphoprotein</keyword>
<dbReference type="Pfam" id="PF00072">
    <property type="entry name" value="Response_reg"/>
    <property type="match status" value="1"/>
</dbReference>
<dbReference type="Pfam" id="PF00356">
    <property type="entry name" value="LacI"/>
    <property type="match status" value="1"/>
</dbReference>
<dbReference type="AlphaFoldDB" id="A0A7W8JBS9"/>
<comment type="caution">
    <text evidence="5">The sequence shown here is derived from an EMBL/GenBank/DDBJ whole genome shotgun (WGS) entry which is preliminary data.</text>
</comment>
<reference evidence="5 6" key="1">
    <citation type="submission" date="2020-08" db="EMBL/GenBank/DDBJ databases">
        <title>Genomic Encyclopedia of Type Strains, Phase IV (KMG-V): Genome sequencing to study the core and pangenomes of soil and plant-associated prokaryotes.</title>
        <authorList>
            <person name="Whitman W."/>
        </authorList>
    </citation>
    <scope>NUCLEOTIDE SEQUENCE [LARGE SCALE GENOMIC DNA]</scope>
    <source>
        <strain evidence="5 6">M8US30</strain>
    </source>
</reference>
<dbReference type="SUPFAM" id="SSF52172">
    <property type="entry name" value="CheY-like"/>
    <property type="match status" value="1"/>
</dbReference>
<dbReference type="InterPro" id="IPR039420">
    <property type="entry name" value="WalR-like"/>
</dbReference>
<dbReference type="Gene3D" id="3.40.50.2300">
    <property type="match status" value="1"/>
</dbReference>
<accession>A0A7W8JBS9</accession>
<dbReference type="InterPro" id="IPR058245">
    <property type="entry name" value="NreC/VraR/RcsB-like_REC"/>
</dbReference>
<dbReference type="SMART" id="SM00448">
    <property type="entry name" value="REC"/>
    <property type="match status" value="1"/>
</dbReference>
<dbReference type="Proteomes" id="UP000569092">
    <property type="component" value="Unassembled WGS sequence"/>
</dbReference>
<proteinExistence type="predicted"/>
<feature type="domain" description="HTH lacI-type" evidence="4">
    <location>
        <begin position="206"/>
        <end position="260"/>
    </location>
</feature>
<dbReference type="Gene3D" id="1.10.260.40">
    <property type="entry name" value="lambda repressor-like DNA-binding domains"/>
    <property type="match status" value="1"/>
</dbReference>
<dbReference type="PANTHER" id="PTHR43214">
    <property type="entry name" value="TWO-COMPONENT RESPONSE REGULATOR"/>
    <property type="match status" value="1"/>
</dbReference>
<dbReference type="PROSITE" id="PS50110">
    <property type="entry name" value="RESPONSE_REGULATORY"/>
    <property type="match status" value="1"/>
</dbReference>
<evidence type="ECO:0000256" key="1">
    <source>
        <dbReference type="ARBA" id="ARBA00023125"/>
    </source>
</evidence>
<organism evidence="5 6">
    <name type="scientific">Tunturiibacter lichenicola</name>
    <dbReference type="NCBI Taxonomy" id="2051959"/>
    <lineage>
        <taxon>Bacteria</taxon>
        <taxon>Pseudomonadati</taxon>
        <taxon>Acidobacteriota</taxon>
        <taxon>Terriglobia</taxon>
        <taxon>Terriglobales</taxon>
        <taxon>Acidobacteriaceae</taxon>
        <taxon>Tunturiibacter</taxon>
    </lineage>
</organism>
<dbReference type="EMBL" id="JACHDZ010000012">
    <property type="protein sequence ID" value="MBB5346270.1"/>
    <property type="molecule type" value="Genomic_DNA"/>
</dbReference>
<dbReference type="SUPFAM" id="SSF47413">
    <property type="entry name" value="lambda repressor-like DNA-binding domains"/>
    <property type="match status" value="1"/>
</dbReference>
<dbReference type="InterPro" id="IPR001789">
    <property type="entry name" value="Sig_transdc_resp-reg_receiver"/>
</dbReference>
<dbReference type="PRINTS" id="PR00036">
    <property type="entry name" value="HTHLACI"/>
</dbReference>
<feature type="domain" description="Response regulatory" evidence="3">
    <location>
        <begin position="8"/>
        <end position="124"/>
    </location>
</feature>
<dbReference type="PANTHER" id="PTHR43214:SF43">
    <property type="entry name" value="TWO-COMPONENT RESPONSE REGULATOR"/>
    <property type="match status" value="1"/>
</dbReference>
<dbReference type="PROSITE" id="PS00356">
    <property type="entry name" value="HTH_LACI_1"/>
    <property type="match status" value="1"/>
</dbReference>
<dbReference type="InterPro" id="IPR000843">
    <property type="entry name" value="HTH_LacI"/>
</dbReference>
<dbReference type="CDD" id="cd01392">
    <property type="entry name" value="HTH_LacI"/>
    <property type="match status" value="1"/>
</dbReference>
<gene>
    <name evidence="5" type="ORF">HDF10_004280</name>
</gene>
<dbReference type="InterPro" id="IPR011006">
    <property type="entry name" value="CheY-like_superfamily"/>
</dbReference>
<evidence type="ECO:0000259" key="3">
    <source>
        <dbReference type="PROSITE" id="PS50110"/>
    </source>
</evidence>
<evidence type="ECO:0000313" key="5">
    <source>
        <dbReference type="EMBL" id="MBB5346270.1"/>
    </source>
</evidence>